<accession>A0A1D1YHH4</accession>
<proteinExistence type="predicted"/>
<protein>
    <submittedName>
        <fullName evidence="1">Protein MMS22-like</fullName>
    </submittedName>
</protein>
<dbReference type="AlphaFoldDB" id="A0A1D1YHH4"/>
<organism evidence="1">
    <name type="scientific">Anthurium amnicola</name>
    <dbReference type="NCBI Taxonomy" id="1678845"/>
    <lineage>
        <taxon>Eukaryota</taxon>
        <taxon>Viridiplantae</taxon>
        <taxon>Streptophyta</taxon>
        <taxon>Embryophyta</taxon>
        <taxon>Tracheophyta</taxon>
        <taxon>Spermatophyta</taxon>
        <taxon>Magnoliopsida</taxon>
        <taxon>Liliopsida</taxon>
        <taxon>Araceae</taxon>
        <taxon>Pothoideae</taxon>
        <taxon>Potheae</taxon>
        <taxon>Anthurium</taxon>
    </lineage>
</organism>
<reference evidence="1" key="1">
    <citation type="submission" date="2015-07" db="EMBL/GenBank/DDBJ databases">
        <title>Transcriptome Assembly of Anthurium amnicola.</title>
        <authorList>
            <person name="Suzuki J."/>
        </authorList>
    </citation>
    <scope>NUCLEOTIDE SEQUENCE</scope>
</reference>
<gene>
    <name evidence="1" type="primary">MMS22L_1</name>
    <name evidence="1" type="ORF">g.103470</name>
</gene>
<sequence>MTNPNQNKDKGSTFSLPIKATPLRALGSTAASRASSSSFIAVPLRADDIVISSQLMAQPQASRSDSQPTKSSRTVGSIKLLNTCSLIGSIVSQHQGRFLPPSLKAESSCSNTILEIPSSPSKSTYTQNLEFCKTSIF</sequence>
<evidence type="ECO:0000313" key="1">
    <source>
        <dbReference type="EMBL" id="JAT54052.1"/>
    </source>
</evidence>
<name>A0A1D1YHH4_9ARAE</name>
<dbReference type="EMBL" id="GDJX01013884">
    <property type="protein sequence ID" value="JAT54052.1"/>
    <property type="molecule type" value="Transcribed_RNA"/>
</dbReference>